<keyword evidence="6" id="KW-1185">Reference proteome</keyword>
<dbReference type="Proteomes" id="UP000319731">
    <property type="component" value="Unassembled WGS sequence"/>
</dbReference>
<dbReference type="InterPro" id="IPR004147">
    <property type="entry name" value="ABC1_dom"/>
</dbReference>
<dbReference type="PANTHER" id="PTHR43173">
    <property type="entry name" value="ABC1 FAMILY PROTEIN"/>
    <property type="match status" value="1"/>
</dbReference>
<keyword evidence="3" id="KW-0472">Membrane</keyword>
<proteinExistence type="inferred from homology"/>
<evidence type="ECO:0000313" key="5">
    <source>
        <dbReference type="EMBL" id="TPX30496.1"/>
    </source>
</evidence>
<feature type="region of interest" description="Disordered" evidence="2">
    <location>
        <begin position="1"/>
        <end position="27"/>
    </location>
</feature>
<dbReference type="EMBL" id="QEAO01000068">
    <property type="protein sequence ID" value="TPX30496.1"/>
    <property type="molecule type" value="Genomic_DNA"/>
</dbReference>
<comment type="similarity">
    <text evidence="1">Belongs to the protein kinase superfamily. ADCK protein kinase family.</text>
</comment>
<dbReference type="GeneID" id="42007177"/>
<evidence type="ECO:0000256" key="1">
    <source>
        <dbReference type="ARBA" id="ARBA00009670"/>
    </source>
</evidence>
<dbReference type="OrthoDB" id="427480at2759"/>
<keyword evidence="3" id="KW-0812">Transmembrane</keyword>
<name>A0A507BXP9_9FUNG</name>
<evidence type="ECO:0000256" key="2">
    <source>
        <dbReference type="SAM" id="MobiDB-lite"/>
    </source>
</evidence>
<dbReference type="CDD" id="cd13969">
    <property type="entry name" value="ADCK1-like"/>
    <property type="match status" value="1"/>
</dbReference>
<dbReference type="AlphaFoldDB" id="A0A507BXP9"/>
<protein>
    <recommendedName>
        <fullName evidence="4">ABC1 atypical kinase-like domain-containing protein</fullName>
    </recommendedName>
</protein>
<reference evidence="5 6" key="1">
    <citation type="journal article" date="2019" name="Sci. Rep.">
        <title>Comparative genomics of chytrid fungi reveal insights into the obligate biotrophic and pathogenic lifestyle of Synchytrium endobioticum.</title>
        <authorList>
            <person name="van de Vossenberg B.T.L.H."/>
            <person name="Warris S."/>
            <person name="Nguyen H.D.T."/>
            <person name="van Gent-Pelzer M.P.E."/>
            <person name="Joly D.L."/>
            <person name="van de Geest H.C."/>
            <person name="Bonants P.J.M."/>
            <person name="Smith D.S."/>
            <person name="Levesque C.A."/>
            <person name="van der Lee T.A.J."/>
        </authorList>
    </citation>
    <scope>NUCLEOTIDE SEQUENCE [LARGE SCALE GENOMIC DNA]</scope>
    <source>
        <strain evidence="5 6">JEL517</strain>
    </source>
</reference>
<dbReference type="Pfam" id="PF03109">
    <property type="entry name" value="ABC1"/>
    <property type="match status" value="1"/>
</dbReference>
<dbReference type="SUPFAM" id="SSF56112">
    <property type="entry name" value="Protein kinase-like (PK-like)"/>
    <property type="match status" value="1"/>
</dbReference>
<feature type="transmembrane region" description="Helical" evidence="3">
    <location>
        <begin position="54"/>
        <end position="75"/>
    </location>
</feature>
<keyword evidence="3" id="KW-1133">Transmembrane helix</keyword>
<gene>
    <name evidence="5" type="ORF">SmJEL517_g05954</name>
</gene>
<dbReference type="InterPro" id="IPR051130">
    <property type="entry name" value="Mito_struct-func_regulator"/>
</dbReference>
<dbReference type="RefSeq" id="XP_031022151.1">
    <property type="nucleotide sequence ID" value="XM_031171880.1"/>
</dbReference>
<dbReference type="STRING" id="1806994.A0A507BXP9"/>
<dbReference type="InterPro" id="IPR045307">
    <property type="entry name" value="ADCK1_dom"/>
</dbReference>
<dbReference type="InterPro" id="IPR011009">
    <property type="entry name" value="Kinase-like_dom_sf"/>
</dbReference>
<accession>A0A507BXP9</accession>
<comment type="caution">
    <text evidence="5">The sequence shown here is derived from an EMBL/GenBank/DDBJ whole genome shotgun (WGS) entry which is preliminary data.</text>
</comment>
<dbReference type="PANTHER" id="PTHR43173:SF28">
    <property type="entry name" value="AARF DOMAIN CONTAINING KINASE 5"/>
    <property type="match status" value="1"/>
</dbReference>
<sequence>MSANATSTTTSSETSTASTSASPRPSHRGKLRNLGLIFIVAYGLYVVYDFDEATLLPAAVFRFSTSMVGGGLIALDYKILHWRFRNKGYESAEYKTEREIVHRRAAKALLWIASFQGGIYVKAAQHLASLRYIIPDVFVDTLQQLQDRAPSKEYKVVRKIIKQEFGKDPHDLFAEFDETPFAAASIAQVHKATTRDGEAVVVKVQYPDVSRLFNVDIATMKIISTLITVFFDEFRLDWVVEEFKQNLIQEFNFVAEGRNCELTDARFAHRAAEIRCPRIRWDLTTKKVLVMEYVNGAKVNDIPAIKALGLEPAVLGRLISECFAEMVFCHGIVHCDPHAGNMLVVPSPLDKTRPQLIILDHGLYKVLDESFRRSFCLLWKAMVTNDVKLLRLAAVQLGVTEYAEHFPLIFIGRPIDGQNKLGSGMSSEERKRVREGFKKLKMGDVFQFLEDLPRDMLFSIRVLNLVRSLHRDLVGETSPRDRFAIFARYAVKGAYVTSFNEREAEAKRMLDERHKGGRVEVALYGGLSFRRPRTLVETTPDSIVTRIAFIRDFAYLQLNLWLLENIGWAVRWWRYAWSFVGV</sequence>
<organism evidence="5 6">
    <name type="scientific">Synchytrium microbalum</name>
    <dbReference type="NCBI Taxonomy" id="1806994"/>
    <lineage>
        <taxon>Eukaryota</taxon>
        <taxon>Fungi</taxon>
        <taxon>Fungi incertae sedis</taxon>
        <taxon>Chytridiomycota</taxon>
        <taxon>Chytridiomycota incertae sedis</taxon>
        <taxon>Chytridiomycetes</taxon>
        <taxon>Synchytriales</taxon>
        <taxon>Synchytriaceae</taxon>
        <taxon>Synchytrium</taxon>
    </lineage>
</organism>
<feature type="domain" description="ABC1 atypical kinase-like" evidence="4">
    <location>
        <begin position="144"/>
        <end position="389"/>
    </location>
</feature>
<evidence type="ECO:0000256" key="3">
    <source>
        <dbReference type="SAM" id="Phobius"/>
    </source>
</evidence>
<feature type="compositionally biased region" description="Low complexity" evidence="2">
    <location>
        <begin position="1"/>
        <end position="22"/>
    </location>
</feature>
<feature type="transmembrane region" description="Helical" evidence="3">
    <location>
        <begin position="31"/>
        <end position="48"/>
    </location>
</feature>
<evidence type="ECO:0000313" key="6">
    <source>
        <dbReference type="Proteomes" id="UP000319731"/>
    </source>
</evidence>
<evidence type="ECO:0000259" key="4">
    <source>
        <dbReference type="Pfam" id="PF03109"/>
    </source>
</evidence>